<name>A0AC61RCX8_9BACT</name>
<sequence length="425" mass="47995">MKSKFWFILLALCIVAIIGLASIFHVPDYPWIYVAYAMAILSLIMLFRSIIKPHDTVIRGMELISAQDFNNRLTPVGEYNADKIVTLFNSLIDKLRLERLRNLEQDSFLRLLIDSSPMGVMMLDFDGKIVMINNSLCRITGIKGEQDALGRYPEDLPTDLAAKISAVPLGESRIIRRGDIRRYRCYHLSFMQSGFKRRFFLLESLTEEMMKAERAAYEKVIRTMSHEVNNTMGGVKSVLELLHDTADDDELSEVIESCDDRCDRLCEFISSYAQVVKVPAPVRQDADLNDTLSAMLPFLKGMIPETVSLDYSPGDISRKVSIDISLIQQVVVNIVKNAVESITGDGHIIISTGILDNSVWLDISNDGMPITDEVSHMLFSPFFTTKRDGRGLGLTLISEILNRHNAQFSLKTDTDGITHFHIEFE</sequence>
<protein>
    <submittedName>
        <fullName evidence="1">PAS domain-containing protein</fullName>
    </submittedName>
</protein>
<reference evidence="1" key="1">
    <citation type="submission" date="2019-04" db="EMBL/GenBank/DDBJ databases">
        <title>Microbes associate with the intestines of laboratory mice.</title>
        <authorList>
            <person name="Navarre W."/>
            <person name="Wong E."/>
            <person name="Huang K."/>
            <person name="Tropini C."/>
            <person name="Ng K."/>
            <person name="Yu B."/>
        </authorList>
    </citation>
    <scope>NUCLEOTIDE SEQUENCE</scope>
    <source>
        <strain evidence="1">NM04_E33</strain>
    </source>
</reference>
<organism evidence="1 2">
    <name type="scientific">Lepagella muris</name>
    <dbReference type="NCBI Taxonomy" id="3032870"/>
    <lineage>
        <taxon>Bacteria</taxon>
        <taxon>Pseudomonadati</taxon>
        <taxon>Bacteroidota</taxon>
        <taxon>Bacteroidia</taxon>
        <taxon>Bacteroidales</taxon>
        <taxon>Muribaculaceae</taxon>
        <taxon>Lepagella</taxon>
    </lineage>
</organism>
<accession>A0AC61RCX8</accession>
<proteinExistence type="predicted"/>
<evidence type="ECO:0000313" key="1">
    <source>
        <dbReference type="EMBL" id="TGY77955.1"/>
    </source>
</evidence>
<dbReference type="EMBL" id="SRYB01000018">
    <property type="protein sequence ID" value="TGY77955.1"/>
    <property type="molecule type" value="Genomic_DNA"/>
</dbReference>
<dbReference type="Proteomes" id="UP000306319">
    <property type="component" value="Unassembled WGS sequence"/>
</dbReference>
<evidence type="ECO:0000313" key="2">
    <source>
        <dbReference type="Proteomes" id="UP000306319"/>
    </source>
</evidence>
<gene>
    <name evidence="1" type="ORF">E5331_12285</name>
</gene>
<comment type="caution">
    <text evidence="1">The sequence shown here is derived from an EMBL/GenBank/DDBJ whole genome shotgun (WGS) entry which is preliminary data.</text>
</comment>
<keyword evidence="2" id="KW-1185">Reference proteome</keyword>